<sequence>MPRKTKKQKIQAQLRQKDFLLNLEKKGEKPTDIQVKLKKKSLIQPDTTVYTKKAAPVTSYFKKDFVKSIIIISIIIALEIVIYFGTINKYF</sequence>
<evidence type="ECO:0000313" key="3">
    <source>
        <dbReference type="Proteomes" id="UP000177199"/>
    </source>
</evidence>
<feature type="transmembrane region" description="Helical" evidence="1">
    <location>
        <begin position="69"/>
        <end position="87"/>
    </location>
</feature>
<protein>
    <submittedName>
        <fullName evidence="2">Uncharacterized protein</fullName>
    </submittedName>
</protein>
<comment type="caution">
    <text evidence="2">The sequence shown here is derived from an EMBL/GenBank/DDBJ whole genome shotgun (WGS) entry which is preliminary data.</text>
</comment>
<gene>
    <name evidence="2" type="ORF">A3F29_02310</name>
</gene>
<reference evidence="2 3" key="1">
    <citation type="journal article" date="2016" name="Nat. Commun.">
        <title>Thousands of microbial genomes shed light on interconnected biogeochemical processes in an aquifer system.</title>
        <authorList>
            <person name="Anantharaman K."/>
            <person name="Brown C.T."/>
            <person name="Hug L.A."/>
            <person name="Sharon I."/>
            <person name="Castelle C.J."/>
            <person name="Probst A.J."/>
            <person name="Thomas B.C."/>
            <person name="Singh A."/>
            <person name="Wilkins M.J."/>
            <person name="Karaoz U."/>
            <person name="Brodie E.L."/>
            <person name="Williams K.H."/>
            <person name="Hubbard S.S."/>
            <person name="Banfield J.F."/>
        </authorList>
    </citation>
    <scope>NUCLEOTIDE SEQUENCE [LARGE SCALE GENOMIC DNA]</scope>
</reference>
<organism evidence="2 3">
    <name type="scientific">Candidatus Roizmanbacteria bacterium RIFCSPHIGHO2_12_FULL_33_9</name>
    <dbReference type="NCBI Taxonomy" id="1802045"/>
    <lineage>
        <taxon>Bacteria</taxon>
        <taxon>Candidatus Roizmaniibacteriota</taxon>
    </lineage>
</organism>
<name>A0A1F7HI53_9BACT</name>
<dbReference type="EMBL" id="MFZV01000039">
    <property type="protein sequence ID" value="OGK30910.1"/>
    <property type="molecule type" value="Genomic_DNA"/>
</dbReference>
<dbReference type="Proteomes" id="UP000177199">
    <property type="component" value="Unassembled WGS sequence"/>
</dbReference>
<keyword evidence="1" id="KW-0472">Membrane</keyword>
<keyword evidence="1" id="KW-0812">Transmembrane</keyword>
<evidence type="ECO:0000256" key="1">
    <source>
        <dbReference type="SAM" id="Phobius"/>
    </source>
</evidence>
<accession>A0A1F7HI53</accession>
<dbReference type="AlphaFoldDB" id="A0A1F7HI53"/>
<keyword evidence="1" id="KW-1133">Transmembrane helix</keyword>
<proteinExistence type="predicted"/>
<evidence type="ECO:0000313" key="2">
    <source>
        <dbReference type="EMBL" id="OGK30910.1"/>
    </source>
</evidence>